<evidence type="ECO:0000313" key="3">
    <source>
        <dbReference type="Proteomes" id="UP001060919"/>
    </source>
</evidence>
<dbReference type="Proteomes" id="UP001060919">
    <property type="component" value="Chromosome"/>
</dbReference>
<evidence type="ECO:0000259" key="1">
    <source>
        <dbReference type="Pfam" id="PF19994"/>
    </source>
</evidence>
<dbReference type="AlphaFoldDB" id="A0A916DUN6"/>
<reference evidence="2" key="1">
    <citation type="submission" date="2022-09" db="EMBL/GenBank/DDBJ databases">
        <title>Aureispira anguillicida sp. nov., isolated from Leptocephalus of Japanese eel Anguilla japonica.</title>
        <authorList>
            <person name="Yuasa K."/>
            <person name="Mekata T."/>
            <person name="Ikunari K."/>
        </authorList>
    </citation>
    <scope>NUCLEOTIDE SEQUENCE</scope>
    <source>
        <strain evidence="2">EL160426</strain>
    </source>
</reference>
<dbReference type="EMBL" id="AP026867">
    <property type="protein sequence ID" value="BDS12401.1"/>
    <property type="molecule type" value="Genomic_DNA"/>
</dbReference>
<keyword evidence="3" id="KW-1185">Reference proteome</keyword>
<proteinExistence type="predicted"/>
<sequence>MLEEFMNSGLLSIKEDTHFEKLKKSAVDLAKRIKKSNTKIISYVSTALDPNVPPDNLNVEETKKVIVKHWNTFIAHTHDTPITYIRVVMLEALKNLGKEIDIASLIWLSGRNIQQYFELKEKERKLTNNFLLGLGKRTEEEAVKKWSLPADDEIYRLVVEIKNLSKIQINEEELLSGLKAASIHTGHSEDGENPQIPAANNAVWATFFSEKSSETIADLINEAFTKQHNELLANQTEFQEAVNKLLSKLNTDISRHRKTLRTQLLWWKEACYSTSINNSYRGQNDGVLQLLLAKDYSDFIPTIFPTSVDFFLRETHNSLNRPSSKIKILDFMKELKESAINLKSLFPESGLEVSRGSLLDFVKGILWDKYKPNQIEEIVGISGEVEIELSELTKWIFHDIQALKL</sequence>
<organism evidence="2 3">
    <name type="scientific">Aureispira anguillae</name>
    <dbReference type="NCBI Taxonomy" id="2864201"/>
    <lineage>
        <taxon>Bacteria</taxon>
        <taxon>Pseudomonadati</taxon>
        <taxon>Bacteroidota</taxon>
        <taxon>Saprospiria</taxon>
        <taxon>Saprospirales</taxon>
        <taxon>Saprospiraceae</taxon>
        <taxon>Aureispira</taxon>
    </lineage>
</organism>
<dbReference type="KEGG" id="aup:AsAng_0031220"/>
<dbReference type="Pfam" id="PF19994">
    <property type="entry name" value="GASH"/>
    <property type="match status" value="1"/>
</dbReference>
<feature type="domain" description="GTPase-associated system helical" evidence="1">
    <location>
        <begin position="5"/>
        <end position="405"/>
    </location>
</feature>
<gene>
    <name evidence="2" type="ORF">AsAng_0031220</name>
</gene>
<accession>A0A916DUN6</accession>
<dbReference type="RefSeq" id="WP_264793472.1">
    <property type="nucleotide sequence ID" value="NZ_AP026867.1"/>
</dbReference>
<evidence type="ECO:0000313" key="2">
    <source>
        <dbReference type="EMBL" id="BDS12401.1"/>
    </source>
</evidence>
<name>A0A916DUN6_9BACT</name>
<protein>
    <recommendedName>
        <fullName evidence="1">GTPase-associated system helical domain-containing protein</fullName>
    </recommendedName>
</protein>
<dbReference type="InterPro" id="IPR045523">
    <property type="entry name" value="GASH"/>
</dbReference>